<name>A0A1G2FEM6_9BACT</name>
<gene>
    <name evidence="1" type="ORF">A3J64_00405</name>
</gene>
<dbReference type="AlphaFoldDB" id="A0A1G2FEM6"/>
<evidence type="ECO:0000313" key="1">
    <source>
        <dbReference type="EMBL" id="OGZ36252.1"/>
    </source>
</evidence>
<dbReference type="Proteomes" id="UP000177061">
    <property type="component" value="Unassembled WGS sequence"/>
</dbReference>
<protein>
    <submittedName>
        <fullName evidence="1">Uncharacterized protein</fullName>
    </submittedName>
</protein>
<evidence type="ECO:0000313" key="2">
    <source>
        <dbReference type="Proteomes" id="UP000177061"/>
    </source>
</evidence>
<organism evidence="1 2">
    <name type="scientific">Candidatus Portnoybacteria bacterium RIFCSPHIGHO2_12_FULL_38_9</name>
    <dbReference type="NCBI Taxonomy" id="1801997"/>
    <lineage>
        <taxon>Bacteria</taxon>
        <taxon>Candidatus Portnoyibacteriota</taxon>
    </lineage>
</organism>
<proteinExistence type="predicted"/>
<sequence length="102" mass="12307">MDKTELELKFKNELWRTFEESVNLRYVPTRFLNMFRQYGAVNTAKRLLSAKEPQYGLFKLWELKRPDLSLEKLVLKPDYKKLFTSEELNTAKKRLEELGYKN</sequence>
<comment type="caution">
    <text evidence="1">The sequence shown here is derived from an EMBL/GenBank/DDBJ whole genome shotgun (WGS) entry which is preliminary data.</text>
</comment>
<dbReference type="STRING" id="1801997.A3J64_00405"/>
<dbReference type="EMBL" id="MHNB01000029">
    <property type="protein sequence ID" value="OGZ36252.1"/>
    <property type="molecule type" value="Genomic_DNA"/>
</dbReference>
<accession>A0A1G2FEM6</accession>
<reference evidence="1 2" key="1">
    <citation type="journal article" date="2016" name="Nat. Commun.">
        <title>Thousands of microbial genomes shed light on interconnected biogeochemical processes in an aquifer system.</title>
        <authorList>
            <person name="Anantharaman K."/>
            <person name="Brown C.T."/>
            <person name="Hug L.A."/>
            <person name="Sharon I."/>
            <person name="Castelle C.J."/>
            <person name="Probst A.J."/>
            <person name="Thomas B.C."/>
            <person name="Singh A."/>
            <person name="Wilkins M.J."/>
            <person name="Karaoz U."/>
            <person name="Brodie E.L."/>
            <person name="Williams K.H."/>
            <person name="Hubbard S.S."/>
            <person name="Banfield J.F."/>
        </authorList>
    </citation>
    <scope>NUCLEOTIDE SEQUENCE [LARGE SCALE GENOMIC DNA]</scope>
</reference>